<keyword evidence="2" id="KW-1185">Reference proteome</keyword>
<dbReference type="Proteomes" id="UP000482800">
    <property type="component" value="Unassembled WGS sequence"/>
</dbReference>
<accession>A0A6V8KBV8</accession>
<evidence type="ECO:0000313" key="1">
    <source>
        <dbReference type="EMBL" id="GFJ81244.1"/>
    </source>
</evidence>
<dbReference type="AlphaFoldDB" id="A0A6V8KBV8"/>
<name>A0A6V8KBV8_9ACTN</name>
<dbReference type="EMBL" id="BLPF01000002">
    <property type="protein sequence ID" value="GFJ81244.1"/>
    <property type="molecule type" value="Genomic_DNA"/>
</dbReference>
<comment type="caution">
    <text evidence="1">The sequence shown here is derived from an EMBL/GenBank/DDBJ whole genome shotgun (WGS) entry which is preliminary data.</text>
</comment>
<sequence>MQLFWRNPSLAFPDLAPAPRGSQRGRGQNMSGSARRRLAALAAGVLAAGGALCVASPASAIASPVLVEASSALNANNFKNATATCAVGQRVYGAAFVVVDGLGRVAVNTAQPSSNLSSVLVEAMEVAPVSTSWRVIAQAICGPPVAGLQRVSATTSDAAIPSKTVKASCPSSQKPYGAGFVFTNGYAEAFLNQMVVTMGSGSVTSGVTVRGDLDDTLLNWSATAYAICGAPSPNQAVITSSNYVFDSATPKDASASCPSGTRLHGVGLIRTGAETDVLTEDVGAGPSSASGKAYENDSTSASWAVIPQAVCAS</sequence>
<gene>
    <name evidence="1" type="ORF">Phou_054240</name>
</gene>
<protein>
    <submittedName>
        <fullName evidence="1">Uncharacterized protein</fullName>
    </submittedName>
</protein>
<reference evidence="1 2" key="1">
    <citation type="submission" date="2020-03" db="EMBL/GenBank/DDBJ databases">
        <title>Whole genome shotgun sequence of Phytohabitans houttuyneae NBRC 108639.</title>
        <authorList>
            <person name="Komaki H."/>
            <person name="Tamura T."/>
        </authorList>
    </citation>
    <scope>NUCLEOTIDE SEQUENCE [LARGE SCALE GENOMIC DNA]</scope>
    <source>
        <strain evidence="1 2">NBRC 108639</strain>
    </source>
</reference>
<organism evidence="1 2">
    <name type="scientific">Phytohabitans houttuyneae</name>
    <dbReference type="NCBI Taxonomy" id="1076126"/>
    <lineage>
        <taxon>Bacteria</taxon>
        <taxon>Bacillati</taxon>
        <taxon>Actinomycetota</taxon>
        <taxon>Actinomycetes</taxon>
        <taxon>Micromonosporales</taxon>
        <taxon>Micromonosporaceae</taxon>
    </lineage>
</organism>
<reference evidence="1 2" key="2">
    <citation type="submission" date="2020-03" db="EMBL/GenBank/DDBJ databases">
        <authorList>
            <person name="Ichikawa N."/>
            <person name="Kimura A."/>
            <person name="Kitahashi Y."/>
            <person name="Uohara A."/>
        </authorList>
    </citation>
    <scope>NUCLEOTIDE SEQUENCE [LARGE SCALE GENOMIC DNA]</scope>
    <source>
        <strain evidence="1 2">NBRC 108639</strain>
    </source>
</reference>
<proteinExistence type="predicted"/>
<evidence type="ECO:0000313" key="2">
    <source>
        <dbReference type="Proteomes" id="UP000482800"/>
    </source>
</evidence>